<reference evidence="3" key="1">
    <citation type="journal article" date="2017" name="Genome Biol.">
        <title>Comparative genomics reveals high biological diversity and specific adaptations in the industrially and medically important fungal genus Aspergillus.</title>
        <authorList>
            <person name="de Vries R.P."/>
            <person name="Riley R."/>
            <person name="Wiebenga A."/>
            <person name="Aguilar-Osorio G."/>
            <person name="Amillis S."/>
            <person name="Uchima C.A."/>
            <person name="Anderluh G."/>
            <person name="Asadollahi M."/>
            <person name="Askin M."/>
            <person name="Barry K."/>
            <person name="Battaglia E."/>
            <person name="Bayram O."/>
            <person name="Benocci T."/>
            <person name="Braus-Stromeyer S.A."/>
            <person name="Caldana C."/>
            <person name="Canovas D."/>
            <person name="Cerqueira G.C."/>
            <person name="Chen F."/>
            <person name="Chen W."/>
            <person name="Choi C."/>
            <person name="Clum A."/>
            <person name="Dos Santos R.A."/>
            <person name="Damasio A.R."/>
            <person name="Diallinas G."/>
            <person name="Emri T."/>
            <person name="Fekete E."/>
            <person name="Flipphi M."/>
            <person name="Freyberg S."/>
            <person name="Gallo A."/>
            <person name="Gournas C."/>
            <person name="Habgood R."/>
            <person name="Hainaut M."/>
            <person name="Harispe M.L."/>
            <person name="Henrissat B."/>
            <person name="Hilden K.S."/>
            <person name="Hope R."/>
            <person name="Hossain A."/>
            <person name="Karabika E."/>
            <person name="Karaffa L."/>
            <person name="Karanyi Z."/>
            <person name="Krasevec N."/>
            <person name="Kuo A."/>
            <person name="Kusch H."/>
            <person name="LaButti K."/>
            <person name="Lagendijk E.L."/>
            <person name="Lapidus A."/>
            <person name="Levasseur A."/>
            <person name="Lindquist E."/>
            <person name="Lipzen A."/>
            <person name="Logrieco A.F."/>
            <person name="MacCabe A."/>
            <person name="Maekelae M.R."/>
            <person name="Malavazi I."/>
            <person name="Melin P."/>
            <person name="Meyer V."/>
            <person name="Mielnichuk N."/>
            <person name="Miskei M."/>
            <person name="Molnar A.P."/>
            <person name="Mule G."/>
            <person name="Ngan C.Y."/>
            <person name="Orejas M."/>
            <person name="Orosz E."/>
            <person name="Ouedraogo J.P."/>
            <person name="Overkamp K.M."/>
            <person name="Park H.-S."/>
            <person name="Perrone G."/>
            <person name="Piumi F."/>
            <person name="Punt P.J."/>
            <person name="Ram A.F."/>
            <person name="Ramon A."/>
            <person name="Rauscher S."/>
            <person name="Record E."/>
            <person name="Riano-Pachon D.M."/>
            <person name="Robert V."/>
            <person name="Roehrig J."/>
            <person name="Ruller R."/>
            <person name="Salamov A."/>
            <person name="Salih N.S."/>
            <person name="Samson R.A."/>
            <person name="Sandor E."/>
            <person name="Sanguinetti M."/>
            <person name="Schuetze T."/>
            <person name="Sepcic K."/>
            <person name="Shelest E."/>
            <person name="Sherlock G."/>
            <person name="Sophianopoulou V."/>
            <person name="Squina F.M."/>
            <person name="Sun H."/>
            <person name="Susca A."/>
            <person name="Todd R.B."/>
            <person name="Tsang A."/>
            <person name="Unkles S.E."/>
            <person name="van de Wiele N."/>
            <person name="van Rossen-Uffink D."/>
            <person name="Oliveira J.V."/>
            <person name="Vesth T.C."/>
            <person name="Visser J."/>
            <person name="Yu J.-H."/>
            <person name="Zhou M."/>
            <person name="Andersen M.R."/>
            <person name="Archer D.B."/>
            <person name="Baker S.E."/>
            <person name="Benoit I."/>
            <person name="Brakhage A.A."/>
            <person name="Braus G.H."/>
            <person name="Fischer R."/>
            <person name="Frisvad J.C."/>
            <person name="Goldman G.H."/>
            <person name="Houbraken J."/>
            <person name="Oakley B."/>
            <person name="Pocsi I."/>
            <person name="Scazzocchio C."/>
            <person name="Seiboth B."/>
            <person name="vanKuyk P.A."/>
            <person name="Wortman J."/>
            <person name="Dyer P.S."/>
            <person name="Grigoriev I.V."/>
        </authorList>
    </citation>
    <scope>NUCLEOTIDE SEQUENCE [LARGE SCALE GENOMIC DNA]</scope>
    <source>
        <strain evidence="3">CBS 516.65</strain>
    </source>
</reference>
<gene>
    <name evidence="2" type="ORF">ASPGLDRAFT_377816</name>
</gene>
<accession>A0A1L9VJG0</accession>
<organism evidence="2 3">
    <name type="scientific">Aspergillus glaucus CBS 516.65</name>
    <dbReference type="NCBI Taxonomy" id="1160497"/>
    <lineage>
        <taxon>Eukaryota</taxon>
        <taxon>Fungi</taxon>
        <taxon>Dikarya</taxon>
        <taxon>Ascomycota</taxon>
        <taxon>Pezizomycotina</taxon>
        <taxon>Eurotiomycetes</taxon>
        <taxon>Eurotiomycetidae</taxon>
        <taxon>Eurotiales</taxon>
        <taxon>Aspergillaceae</taxon>
        <taxon>Aspergillus</taxon>
        <taxon>Aspergillus subgen. Aspergillus</taxon>
    </lineage>
</organism>
<dbReference type="AlphaFoldDB" id="A0A1L9VJG0"/>
<feature type="transmembrane region" description="Helical" evidence="1">
    <location>
        <begin position="164"/>
        <end position="185"/>
    </location>
</feature>
<keyword evidence="1" id="KW-0472">Membrane</keyword>
<evidence type="ECO:0000313" key="2">
    <source>
        <dbReference type="EMBL" id="OJJ84061.1"/>
    </source>
</evidence>
<protein>
    <submittedName>
        <fullName evidence="2">Uncharacterized protein</fullName>
    </submittedName>
</protein>
<keyword evidence="1" id="KW-1133">Transmembrane helix</keyword>
<dbReference type="Proteomes" id="UP000184300">
    <property type="component" value="Unassembled WGS sequence"/>
</dbReference>
<keyword evidence="1" id="KW-0812">Transmembrane</keyword>
<dbReference type="GeneID" id="34461129"/>
<name>A0A1L9VJG0_ASPGL</name>
<evidence type="ECO:0000256" key="1">
    <source>
        <dbReference type="SAM" id="Phobius"/>
    </source>
</evidence>
<evidence type="ECO:0000313" key="3">
    <source>
        <dbReference type="Proteomes" id="UP000184300"/>
    </source>
</evidence>
<dbReference type="EMBL" id="KV878898">
    <property type="protein sequence ID" value="OJJ84061.1"/>
    <property type="molecule type" value="Genomic_DNA"/>
</dbReference>
<dbReference type="RefSeq" id="XP_022400759.1">
    <property type="nucleotide sequence ID" value="XM_022544868.1"/>
</dbReference>
<sequence length="196" mass="21830">MSSAYPKRPRRARMEPCLKMGSIKSINRMGEIASKAPCTSSVSMEDFKPCDQASSTSWTSAAARSVAERSGRAPNCCGWRTLCLIAIHANRRPMRRSRPFPKTDRREINLYVRGELRSLFPGFEMATSEASRKGVGCQPWARQFRYNDAIAGPRMGHAFLRMRVDTPSFPGVLFLGLAIALYISFSEVSGKGRRGC</sequence>
<keyword evidence="3" id="KW-1185">Reference proteome</keyword>
<dbReference type="VEuPathDB" id="FungiDB:ASPGLDRAFT_377816"/>
<proteinExistence type="predicted"/>